<organism evidence="1 2">
    <name type="scientific">Roseateles paludis</name>
    <dbReference type="NCBI Taxonomy" id="3145238"/>
    <lineage>
        <taxon>Bacteria</taxon>
        <taxon>Pseudomonadati</taxon>
        <taxon>Pseudomonadota</taxon>
        <taxon>Betaproteobacteria</taxon>
        <taxon>Burkholderiales</taxon>
        <taxon>Sphaerotilaceae</taxon>
        <taxon>Roseateles</taxon>
    </lineage>
</organism>
<evidence type="ECO:0000313" key="1">
    <source>
        <dbReference type="EMBL" id="MEO3689849.1"/>
    </source>
</evidence>
<gene>
    <name evidence="1" type="ORF">ABDJ85_00110</name>
</gene>
<dbReference type="Proteomes" id="UP001495147">
    <property type="component" value="Unassembled WGS sequence"/>
</dbReference>
<comment type="caution">
    <text evidence="1">The sequence shown here is derived from an EMBL/GenBank/DDBJ whole genome shotgun (WGS) entry which is preliminary data.</text>
</comment>
<name>A0ABV0FVA7_9BURK</name>
<dbReference type="RefSeq" id="WP_347702691.1">
    <property type="nucleotide sequence ID" value="NZ_JBDPZD010000001.1"/>
</dbReference>
<keyword evidence="2" id="KW-1185">Reference proteome</keyword>
<accession>A0ABV0FVA7</accession>
<protein>
    <submittedName>
        <fullName evidence="1">Uncharacterized protein</fullName>
    </submittedName>
</protein>
<reference evidence="1 2" key="1">
    <citation type="submission" date="2024-05" db="EMBL/GenBank/DDBJ databases">
        <title>Roseateles sp. DJS-2-20 16S ribosomal RNA gene Genome sequencing and assembly.</title>
        <authorList>
            <person name="Woo H."/>
        </authorList>
    </citation>
    <scope>NUCLEOTIDE SEQUENCE [LARGE SCALE GENOMIC DNA]</scope>
    <source>
        <strain evidence="1 2">DJS-2-20</strain>
    </source>
</reference>
<dbReference type="EMBL" id="JBDPZD010000001">
    <property type="protein sequence ID" value="MEO3689849.1"/>
    <property type="molecule type" value="Genomic_DNA"/>
</dbReference>
<proteinExistence type="predicted"/>
<evidence type="ECO:0000313" key="2">
    <source>
        <dbReference type="Proteomes" id="UP001495147"/>
    </source>
</evidence>
<sequence>MFTWINKQGVRSAAGFEVQSTGRFTIEYREGARRLVVDVEPSGNDAIGFDPACFNRWLNSAERISDSTKEQMIQNFLDALQFQGLRGIR</sequence>